<proteinExistence type="predicted"/>
<accession>A0ABQ5A8J1</accession>
<keyword evidence="3" id="KW-1185">Reference proteome</keyword>
<evidence type="ECO:0000313" key="3">
    <source>
        <dbReference type="Proteomes" id="UP001151760"/>
    </source>
</evidence>
<dbReference type="Pfam" id="PF22936">
    <property type="entry name" value="Pol_BBD"/>
    <property type="match status" value="1"/>
</dbReference>
<evidence type="ECO:0000313" key="2">
    <source>
        <dbReference type="EMBL" id="GJS98940.1"/>
    </source>
</evidence>
<feature type="domain" description="Retrovirus-related Pol polyprotein from transposon TNT 1-94-like beta-barrel" evidence="1">
    <location>
        <begin position="179"/>
        <end position="252"/>
    </location>
</feature>
<reference evidence="2" key="1">
    <citation type="journal article" date="2022" name="Int. J. Mol. Sci.">
        <title>Draft Genome of Tanacetum Coccineum: Genomic Comparison of Closely Related Tanacetum-Family Plants.</title>
        <authorList>
            <person name="Yamashiro T."/>
            <person name="Shiraishi A."/>
            <person name="Nakayama K."/>
            <person name="Satake H."/>
        </authorList>
    </citation>
    <scope>NUCLEOTIDE SEQUENCE</scope>
</reference>
<dbReference type="EMBL" id="BQNB010012081">
    <property type="protein sequence ID" value="GJS98940.1"/>
    <property type="molecule type" value="Genomic_DNA"/>
</dbReference>
<reference evidence="2" key="2">
    <citation type="submission" date="2022-01" db="EMBL/GenBank/DDBJ databases">
        <authorList>
            <person name="Yamashiro T."/>
            <person name="Shiraishi A."/>
            <person name="Satake H."/>
            <person name="Nakayama K."/>
        </authorList>
    </citation>
    <scope>NUCLEOTIDE SEQUENCE</scope>
</reference>
<evidence type="ECO:0000259" key="1">
    <source>
        <dbReference type="Pfam" id="PF22936"/>
    </source>
</evidence>
<comment type="caution">
    <text evidence="2">The sequence shown here is derived from an EMBL/GenBank/DDBJ whole genome shotgun (WGS) entry which is preliminary data.</text>
</comment>
<sequence>MTINVEEISSKAMVAIDGVGFDWSYMADDEVPTNMVLMGFSHSEESADAPFVSKELVSDDKLEKKIVFPTIAKMEFDYCNYHQRERVVSGNNYTRVIYNYFAKKTHPSAHRNMVSRTVLMKSGLKSLNTARPVNTAHPKTKVYSARPMPKAVNTARLNSAVVNVVRENQGHPQKEDQGYVDSGCSRHMTRNMSYLSDFKEFDGGYVTFGGGAKGGKITGKGTLKTGKLDFEDVYFVKELQFNLFSVSQMCDKKNSVLFTDTGCFVLSPDFKLADES</sequence>
<name>A0ABQ5A8J1_9ASTR</name>
<gene>
    <name evidence="2" type="ORF">Tco_0820110</name>
</gene>
<dbReference type="InterPro" id="IPR054722">
    <property type="entry name" value="PolX-like_BBD"/>
</dbReference>
<organism evidence="2 3">
    <name type="scientific">Tanacetum coccineum</name>
    <dbReference type="NCBI Taxonomy" id="301880"/>
    <lineage>
        <taxon>Eukaryota</taxon>
        <taxon>Viridiplantae</taxon>
        <taxon>Streptophyta</taxon>
        <taxon>Embryophyta</taxon>
        <taxon>Tracheophyta</taxon>
        <taxon>Spermatophyta</taxon>
        <taxon>Magnoliopsida</taxon>
        <taxon>eudicotyledons</taxon>
        <taxon>Gunneridae</taxon>
        <taxon>Pentapetalae</taxon>
        <taxon>asterids</taxon>
        <taxon>campanulids</taxon>
        <taxon>Asterales</taxon>
        <taxon>Asteraceae</taxon>
        <taxon>Asteroideae</taxon>
        <taxon>Anthemideae</taxon>
        <taxon>Anthemidinae</taxon>
        <taxon>Tanacetum</taxon>
    </lineage>
</organism>
<dbReference type="Proteomes" id="UP001151760">
    <property type="component" value="Unassembled WGS sequence"/>
</dbReference>
<protein>
    <recommendedName>
        <fullName evidence="1">Retrovirus-related Pol polyprotein from transposon TNT 1-94-like beta-barrel domain-containing protein</fullName>
    </recommendedName>
</protein>